<dbReference type="EMBL" id="SMSJ01000047">
    <property type="protein sequence ID" value="TDH60003.1"/>
    <property type="molecule type" value="Genomic_DNA"/>
</dbReference>
<dbReference type="AlphaFoldDB" id="A0A4R5QBA4"/>
<evidence type="ECO:0000313" key="1">
    <source>
        <dbReference type="EMBL" id="TDH60003.1"/>
    </source>
</evidence>
<accession>A0A4R5QBA4</accession>
<dbReference type="Proteomes" id="UP000295096">
    <property type="component" value="Unassembled WGS sequence"/>
</dbReference>
<dbReference type="RefSeq" id="WP_133291183.1">
    <property type="nucleotide sequence ID" value="NZ_SMSJ01000047.1"/>
</dbReference>
<gene>
    <name evidence="1" type="ORF">E2C06_24320</name>
</gene>
<evidence type="ECO:0000313" key="2">
    <source>
        <dbReference type="Proteomes" id="UP000295096"/>
    </source>
</evidence>
<organism evidence="1 2">
    <name type="scientific">Dankookia rubra</name>
    <dbReference type="NCBI Taxonomy" id="1442381"/>
    <lineage>
        <taxon>Bacteria</taxon>
        <taxon>Pseudomonadati</taxon>
        <taxon>Pseudomonadota</taxon>
        <taxon>Alphaproteobacteria</taxon>
        <taxon>Acetobacterales</taxon>
        <taxon>Roseomonadaceae</taxon>
        <taxon>Dankookia</taxon>
    </lineage>
</organism>
<proteinExistence type="predicted"/>
<name>A0A4R5QBA4_9PROT</name>
<protein>
    <submittedName>
        <fullName evidence="1">Uncharacterized protein</fullName>
    </submittedName>
</protein>
<keyword evidence="2" id="KW-1185">Reference proteome</keyword>
<reference evidence="1 2" key="1">
    <citation type="journal article" date="2016" name="J. Microbiol.">
        <title>Dankookia rubra gen. nov., sp. nov., an alphaproteobacterium isolated from sediment of a shallow stream.</title>
        <authorList>
            <person name="Kim W.H."/>
            <person name="Kim D.H."/>
            <person name="Kang K."/>
            <person name="Ahn T.Y."/>
        </authorList>
    </citation>
    <scope>NUCLEOTIDE SEQUENCE [LARGE SCALE GENOMIC DNA]</scope>
    <source>
        <strain evidence="1 2">JCM30602</strain>
    </source>
</reference>
<sequence length="280" mass="30618">MLKGSIEEVTAGEVAGWAYVDNAEMRGKPVLAFLDQECVGAGEVSIFRQDLADAGLGDGFLGFNFNVRIPSPADRARVVIRVGGSDAILLQSNATIVSRAAPRTKVAQDSLGRSLTASSLQWMLARGWLTQADHDFLKFFTRMGVYDRTLRVPRTTGEAADPGRQDPALVARDLLSLFAMREVEISKRQLRQQDDLLEQIAKHTQAQDVLPILALWSAERGKLSVAEGSHAANDQVDMLPFIDYPLGPDRLLLLDAEIRIRKPDVLPQGGAVLFVAKQVS</sequence>
<dbReference type="OrthoDB" id="7173347at2"/>
<comment type="caution">
    <text evidence="1">The sequence shown here is derived from an EMBL/GenBank/DDBJ whole genome shotgun (WGS) entry which is preliminary data.</text>
</comment>